<sequence length="191" mass="21986">MMSGDEELTAAQREELDREARAKEKAEQDALPYRWRQTLQDVDVTLPLPKGVRGKDLVVVFKQKYIKIALKSNAAEPLLEGELCNNIKIEDSTWLIDGGELLIHLEKVNKAEWWKNVVTHHPAIDTTKIVPENSKLDDLDGETRAMVEKMMYDQRQKAMGLPTSDDQQKMRVLERFKEQHPEMDFSNAKIA</sequence>
<dbReference type="SUPFAM" id="SSF49764">
    <property type="entry name" value="HSP20-like chaperones"/>
    <property type="match status" value="1"/>
</dbReference>
<keyword evidence="6" id="KW-1185">Reference proteome</keyword>
<reference evidence="5 6" key="1">
    <citation type="submission" date="2023-09" db="EMBL/GenBank/DDBJ databases">
        <title>Pangenome analysis of Batrachochytrium dendrobatidis and related Chytrids.</title>
        <authorList>
            <person name="Yacoub M.N."/>
            <person name="Stajich J.E."/>
            <person name="James T.Y."/>
        </authorList>
    </citation>
    <scope>NUCLEOTIDE SEQUENCE [LARGE SCALE GENOMIC DNA]</scope>
    <source>
        <strain evidence="5 6">JEL0888</strain>
    </source>
</reference>
<organism evidence="5 6">
    <name type="scientific">Polyrhizophydium stewartii</name>
    <dbReference type="NCBI Taxonomy" id="2732419"/>
    <lineage>
        <taxon>Eukaryota</taxon>
        <taxon>Fungi</taxon>
        <taxon>Fungi incertae sedis</taxon>
        <taxon>Chytridiomycota</taxon>
        <taxon>Chytridiomycota incertae sedis</taxon>
        <taxon>Chytridiomycetes</taxon>
        <taxon>Rhizophydiales</taxon>
        <taxon>Rhizophydiales incertae sedis</taxon>
        <taxon>Polyrhizophydium</taxon>
    </lineage>
</organism>
<name>A0ABR4N5H4_9FUNG</name>
<feature type="domain" description="CS" evidence="4">
    <location>
        <begin position="28"/>
        <end position="118"/>
    </location>
</feature>
<dbReference type="Gene3D" id="2.60.40.790">
    <property type="match status" value="1"/>
</dbReference>
<evidence type="ECO:0000256" key="3">
    <source>
        <dbReference type="SAM" id="MobiDB-lite"/>
    </source>
</evidence>
<dbReference type="PANTHER" id="PTHR12356">
    <property type="entry name" value="NUCLEAR MOVEMENT PROTEIN NUDC"/>
    <property type="match status" value="1"/>
</dbReference>
<evidence type="ECO:0000259" key="4">
    <source>
        <dbReference type="PROSITE" id="PS51203"/>
    </source>
</evidence>
<protein>
    <recommendedName>
        <fullName evidence="4">CS domain-containing protein</fullName>
    </recommendedName>
</protein>
<dbReference type="Proteomes" id="UP001527925">
    <property type="component" value="Unassembled WGS sequence"/>
</dbReference>
<dbReference type="InterPro" id="IPR037898">
    <property type="entry name" value="NudC_fam"/>
</dbReference>
<evidence type="ECO:0000313" key="5">
    <source>
        <dbReference type="EMBL" id="KAL2914777.1"/>
    </source>
</evidence>
<feature type="compositionally biased region" description="Basic and acidic residues" evidence="3">
    <location>
        <begin position="12"/>
        <end position="27"/>
    </location>
</feature>
<evidence type="ECO:0000313" key="6">
    <source>
        <dbReference type="Proteomes" id="UP001527925"/>
    </source>
</evidence>
<accession>A0ABR4N5H4</accession>
<comment type="caution">
    <text evidence="5">The sequence shown here is derived from an EMBL/GenBank/DDBJ whole genome shotgun (WGS) entry which is preliminary data.</text>
</comment>
<comment type="subcellular location">
    <subcellularLocation>
        <location evidence="1">Cytoplasm</location>
    </subcellularLocation>
</comment>
<dbReference type="InterPro" id="IPR007052">
    <property type="entry name" value="CS_dom"/>
</dbReference>
<evidence type="ECO:0000256" key="2">
    <source>
        <dbReference type="ARBA" id="ARBA00022490"/>
    </source>
</evidence>
<proteinExistence type="predicted"/>
<dbReference type="InterPro" id="IPR008978">
    <property type="entry name" value="HSP20-like_chaperone"/>
</dbReference>
<keyword evidence="2" id="KW-0963">Cytoplasm</keyword>
<dbReference type="EMBL" id="JADGIZ020000030">
    <property type="protein sequence ID" value="KAL2914777.1"/>
    <property type="molecule type" value="Genomic_DNA"/>
</dbReference>
<dbReference type="PROSITE" id="PS51203">
    <property type="entry name" value="CS"/>
    <property type="match status" value="1"/>
</dbReference>
<feature type="region of interest" description="Disordered" evidence="3">
    <location>
        <begin position="1"/>
        <end position="27"/>
    </location>
</feature>
<dbReference type="CDD" id="cd06467">
    <property type="entry name" value="p23_NUDC_like"/>
    <property type="match status" value="1"/>
</dbReference>
<dbReference type="PANTHER" id="PTHR12356:SF3">
    <property type="entry name" value="NUCLEAR MIGRATION PROTEIN NUDC"/>
    <property type="match status" value="1"/>
</dbReference>
<dbReference type="Pfam" id="PF04969">
    <property type="entry name" value="CS"/>
    <property type="match status" value="1"/>
</dbReference>
<gene>
    <name evidence="5" type="ORF">HK105_205708</name>
</gene>
<evidence type="ECO:0000256" key="1">
    <source>
        <dbReference type="ARBA" id="ARBA00004496"/>
    </source>
</evidence>